<proteinExistence type="predicted"/>
<evidence type="ECO:0000313" key="3">
    <source>
        <dbReference type="Proteomes" id="UP000887229"/>
    </source>
</evidence>
<comment type="caution">
    <text evidence="2">The sequence shown here is derived from an EMBL/GenBank/DDBJ whole genome shotgun (WGS) entry which is preliminary data.</text>
</comment>
<evidence type="ECO:0000313" key="2">
    <source>
        <dbReference type="EMBL" id="KAG9254033.1"/>
    </source>
</evidence>
<keyword evidence="3" id="KW-1185">Reference proteome</keyword>
<dbReference type="PANTHER" id="PTHR14097">
    <property type="entry name" value="OXIDOREDUCTASE HTATIP2"/>
    <property type="match status" value="1"/>
</dbReference>
<dbReference type="GeneID" id="70288330"/>
<evidence type="ECO:0000259" key="1">
    <source>
        <dbReference type="Pfam" id="PF13460"/>
    </source>
</evidence>
<organism evidence="2 3">
    <name type="scientific">Emericellopsis atlantica</name>
    <dbReference type="NCBI Taxonomy" id="2614577"/>
    <lineage>
        <taxon>Eukaryota</taxon>
        <taxon>Fungi</taxon>
        <taxon>Dikarya</taxon>
        <taxon>Ascomycota</taxon>
        <taxon>Pezizomycotina</taxon>
        <taxon>Sordariomycetes</taxon>
        <taxon>Hypocreomycetidae</taxon>
        <taxon>Hypocreales</taxon>
        <taxon>Bionectriaceae</taxon>
        <taxon>Emericellopsis</taxon>
    </lineage>
</organism>
<dbReference type="Proteomes" id="UP000887229">
    <property type="component" value="Unassembled WGS sequence"/>
</dbReference>
<dbReference type="AlphaFoldDB" id="A0A9P7ZKY0"/>
<dbReference type="Pfam" id="PF13460">
    <property type="entry name" value="NAD_binding_10"/>
    <property type="match status" value="1"/>
</dbReference>
<gene>
    <name evidence="2" type="ORF">F5Z01DRAFT_112263</name>
</gene>
<dbReference type="SUPFAM" id="SSF51735">
    <property type="entry name" value="NAD(P)-binding Rossmann-fold domains"/>
    <property type="match status" value="1"/>
</dbReference>
<accession>A0A9P7ZKY0</accession>
<name>A0A9P7ZKY0_9HYPO</name>
<dbReference type="EMBL" id="MU251255">
    <property type="protein sequence ID" value="KAG9254033.1"/>
    <property type="molecule type" value="Genomic_DNA"/>
</dbReference>
<dbReference type="OrthoDB" id="3535423at2759"/>
<protein>
    <submittedName>
        <fullName evidence="2">Nucleoside-diphosphate-sugar epimerase</fullName>
    </submittedName>
</protein>
<dbReference type="InterPro" id="IPR016040">
    <property type="entry name" value="NAD(P)-bd_dom"/>
</dbReference>
<dbReference type="InterPro" id="IPR036291">
    <property type="entry name" value="NAD(P)-bd_dom_sf"/>
</dbReference>
<feature type="domain" description="NAD(P)-binding" evidence="1">
    <location>
        <begin position="7"/>
        <end position="209"/>
    </location>
</feature>
<dbReference type="Gene3D" id="3.40.50.720">
    <property type="entry name" value="NAD(P)-binding Rossmann-like Domain"/>
    <property type="match status" value="1"/>
</dbReference>
<sequence>MKVIISGATGLVATAVVQQSLAHPKISKVIALSRRAVELPDNVNSSKLKQVLIKDYNEYPEDILEELRGAHACIWTVAITPSKSMTYPWEDVVKICQTSTTTALHAMIGAGMAEPFRFLYVSGDRVDPDSPPKPGPMGRYIQLRGETENMVRQIAEQYHGKVQVCIARPGIVTSDATYTRAFWGSAVRTLNPVANVSRDELAAAMVDQVVNGFDKKVLANADLKTRGREVLTQQDQG</sequence>
<dbReference type="RefSeq" id="XP_046117957.1">
    <property type="nucleotide sequence ID" value="XM_046257427.1"/>
</dbReference>
<dbReference type="PANTHER" id="PTHR14097:SF9">
    <property type="entry name" value="EPIMERASE, PUTATIVE (AFU_ORTHOLOGUE AFUA_8G07320)-RELATED"/>
    <property type="match status" value="1"/>
</dbReference>
<reference evidence="2" key="1">
    <citation type="journal article" date="2021" name="IMA Fungus">
        <title>Genomic characterization of three marine fungi, including Emericellopsis atlantica sp. nov. with signatures of a generalist lifestyle and marine biomass degradation.</title>
        <authorList>
            <person name="Hagestad O.C."/>
            <person name="Hou L."/>
            <person name="Andersen J.H."/>
            <person name="Hansen E.H."/>
            <person name="Altermark B."/>
            <person name="Li C."/>
            <person name="Kuhnert E."/>
            <person name="Cox R.J."/>
            <person name="Crous P.W."/>
            <person name="Spatafora J.W."/>
            <person name="Lail K."/>
            <person name="Amirebrahimi M."/>
            <person name="Lipzen A."/>
            <person name="Pangilinan J."/>
            <person name="Andreopoulos W."/>
            <person name="Hayes R.D."/>
            <person name="Ng V."/>
            <person name="Grigoriev I.V."/>
            <person name="Jackson S.A."/>
            <person name="Sutton T.D.S."/>
            <person name="Dobson A.D.W."/>
            <person name="Rama T."/>
        </authorList>
    </citation>
    <scope>NUCLEOTIDE SEQUENCE</scope>
    <source>
        <strain evidence="2">TS7</strain>
    </source>
</reference>